<reference evidence="2" key="1">
    <citation type="submission" date="2018-06" db="EMBL/GenBank/DDBJ databases">
        <authorList>
            <person name="Zhirakovskaya E."/>
        </authorList>
    </citation>
    <scope>NUCLEOTIDE SEQUENCE</scope>
</reference>
<gene>
    <name evidence="2" type="ORF">MNBD_DELTA01-1627</name>
</gene>
<name>A0A3B0QPQ4_9ZZZZ</name>
<dbReference type="EMBL" id="UOEA01000021">
    <property type="protein sequence ID" value="VAV82531.1"/>
    <property type="molecule type" value="Genomic_DNA"/>
</dbReference>
<evidence type="ECO:0000256" key="1">
    <source>
        <dbReference type="SAM" id="MobiDB-lite"/>
    </source>
</evidence>
<accession>A0A3B0QPQ4</accession>
<evidence type="ECO:0000313" key="2">
    <source>
        <dbReference type="EMBL" id="VAV82531.1"/>
    </source>
</evidence>
<proteinExistence type="predicted"/>
<feature type="region of interest" description="Disordered" evidence="1">
    <location>
        <begin position="281"/>
        <end position="317"/>
    </location>
</feature>
<dbReference type="AlphaFoldDB" id="A0A3B0QPQ4"/>
<organism evidence="2">
    <name type="scientific">hydrothermal vent metagenome</name>
    <dbReference type="NCBI Taxonomy" id="652676"/>
    <lineage>
        <taxon>unclassified sequences</taxon>
        <taxon>metagenomes</taxon>
        <taxon>ecological metagenomes</taxon>
    </lineage>
</organism>
<sequence>MSGENKKDVIVAIKAKDEFSDIMNRFKDSVHNATDGTGTSSGEVGSDDAGSGYGTAVCCNANTMVSPAPFGSQDGDASDGTQGEQTFGALAMGALGGVAGDQGGGDAFDGSATLIAEEEARVAEEQALIEDEYVTPGTEGMSDIERYNFENQLKLAAFQEYSEQLLGLMDVSGAAQADTERKYSNMKIQYSEGEKKNKLKNVATFANMSMSLMQALYTATGSQNKKMFKVMQAYEIGKAIVNTIGAGLKAYNAVPYPMNFVAMATTLAAGYAQVQKIRAQKPGGASGGSGVRSAPSFGGGGSSYSMPQRLDEPEEKQTQRITMNIYNPLSEQNWAEIAENNIIPALNDASERNINLTVKTIAA</sequence>
<protein>
    <submittedName>
        <fullName evidence="2">Uncharacterized protein</fullName>
    </submittedName>
</protein>
<feature type="compositionally biased region" description="Polar residues" evidence="1">
    <location>
        <begin position="31"/>
        <end position="43"/>
    </location>
</feature>
<feature type="region of interest" description="Disordered" evidence="1">
    <location>
        <begin position="29"/>
        <end position="49"/>
    </location>
</feature>